<dbReference type="AlphaFoldDB" id="A0A8K0SIT7"/>
<dbReference type="Proteomes" id="UP000813444">
    <property type="component" value="Unassembled WGS sequence"/>
</dbReference>
<sequence length="180" mass="18977">MRFTALLLAGFAAVASCIPAQQVANNINQITTLSRNLQTPARSLTVLDGPLLAIGQGNFPPIIQGFTEIVNVGTAFLNGMNPEQYNEADSTLIFDAFRTFVRVHQELLNILIGRAGLFSTVPFVGQPVSAVLRAVEGVVDALAFSLIDMAESAAQGLQQEADALGSTLDAAINAYSGLVN</sequence>
<feature type="signal peptide" evidence="1">
    <location>
        <begin position="1"/>
        <end position="17"/>
    </location>
</feature>
<dbReference type="EMBL" id="JAGPNK010000014">
    <property type="protein sequence ID" value="KAH7309196.1"/>
    <property type="molecule type" value="Genomic_DNA"/>
</dbReference>
<evidence type="ECO:0000256" key="1">
    <source>
        <dbReference type="SAM" id="SignalP"/>
    </source>
</evidence>
<organism evidence="2 3">
    <name type="scientific">Stachybotrys elegans</name>
    <dbReference type="NCBI Taxonomy" id="80388"/>
    <lineage>
        <taxon>Eukaryota</taxon>
        <taxon>Fungi</taxon>
        <taxon>Dikarya</taxon>
        <taxon>Ascomycota</taxon>
        <taxon>Pezizomycotina</taxon>
        <taxon>Sordariomycetes</taxon>
        <taxon>Hypocreomycetidae</taxon>
        <taxon>Hypocreales</taxon>
        <taxon>Stachybotryaceae</taxon>
        <taxon>Stachybotrys</taxon>
    </lineage>
</organism>
<reference evidence="2" key="1">
    <citation type="journal article" date="2021" name="Nat. Commun.">
        <title>Genetic determinants of endophytism in the Arabidopsis root mycobiome.</title>
        <authorList>
            <person name="Mesny F."/>
            <person name="Miyauchi S."/>
            <person name="Thiergart T."/>
            <person name="Pickel B."/>
            <person name="Atanasova L."/>
            <person name="Karlsson M."/>
            <person name="Huettel B."/>
            <person name="Barry K.W."/>
            <person name="Haridas S."/>
            <person name="Chen C."/>
            <person name="Bauer D."/>
            <person name="Andreopoulos W."/>
            <person name="Pangilinan J."/>
            <person name="LaButti K."/>
            <person name="Riley R."/>
            <person name="Lipzen A."/>
            <person name="Clum A."/>
            <person name="Drula E."/>
            <person name="Henrissat B."/>
            <person name="Kohler A."/>
            <person name="Grigoriev I.V."/>
            <person name="Martin F.M."/>
            <person name="Hacquard S."/>
        </authorList>
    </citation>
    <scope>NUCLEOTIDE SEQUENCE</scope>
    <source>
        <strain evidence="2">MPI-CAGE-CH-0235</strain>
    </source>
</reference>
<gene>
    <name evidence="2" type="ORF">B0I35DRAFT_482922</name>
</gene>
<keyword evidence="3" id="KW-1185">Reference proteome</keyword>
<comment type="caution">
    <text evidence="2">The sequence shown here is derived from an EMBL/GenBank/DDBJ whole genome shotgun (WGS) entry which is preliminary data.</text>
</comment>
<dbReference type="PROSITE" id="PS51257">
    <property type="entry name" value="PROKAR_LIPOPROTEIN"/>
    <property type="match status" value="1"/>
</dbReference>
<evidence type="ECO:0000313" key="3">
    <source>
        <dbReference type="Proteomes" id="UP000813444"/>
    </source>
</evidence>
<keyword evidence="1" id="KW-0732">Signal</keyword>
<feature type="chain" id="PRO_5035464469" evidence="1">
    <location>
        <begin position="18"/>
        <end position="180"/>
    </location>
</feature>
<dbReference type="Pfam" id="PF17615">
    <property type="entry name" value="C166"/>
    <property type="match status" value="1"/>
</dbReference>
<dbReference type="OrthoDB" id="5089392at2759"/>
<evidence type="ECO:0000313" key="2">
    <source>
        <dbReference type="EMBL" id="KAH7309196.1"/>
    </source>
</evidence>
<proteinExistence type="predicted"/>
<name>A0A8K0SIT7_9HYPO</name>
<accession>A0A8K0SIT7</accession>
<protein>
    <submittedName>
        <fullName evidence="2">UVI-1</fullName>
    </submittedName>
</protein>